<dbReference type="InterPro" id="IPR025358">
    <property type="entry name" value="DUF4262"/>
</dbReference>
<reference evidence="1 2" key="1">
    <citation type="journal article" date="2019" name="Int. J. Syst. Evol. Microbiol.">
        <title>The Global Catalogue of Microorganisms (GCM) 10K type strain sequencing project: providing services to taxonomists for standard genome sequencing and annotation.</title>
        <authorList>
            <consortium name="The Broad Institute Genomics Platform"/>
            <consortium name="The Broad Institute Genome Sequencing Center for Infectious Disease"/>
            <person name="Wu L."/>
            <person name="Ma J."/>
        </authorList>
    </citation>
    <scope>NUCLEOTIDE SEQUENCE [LARGE SCALE GENOMIC DNA]</scope>
    <source>
        <strain evidence="1 2">JCM 14304</strain>
    </source>
</reference>
<comment type="caution">
    <text evidence="1">The sequence shown here is derived from an EMBL/GenBank/DDBJ whole genome shotgun (WGS) entry which is preliminary data.</text>
</comment>
<gene>
    <name evidence="1" type="ORF">GCM10009742_75540</name>
</gene>
<organism evidence="1 2">
    <name type="scientific">Kribbella karoonensis</name>
    <dbReference type="NCBI Taxonomy" id="324851"/>
    <lineage>
        <taxon>Bacteria</taxon>
        <taxon>Bacillati</taxon>
        <taxon>Actinomycetota</taxon>
        <taxon>Actinomycetes</taxon>
        <taxon>Propionibacteriales</taxon>
        <taxon>Kribbellaceae</taxon>
        <taxon>Kribbella</taxon>
    </lineage>
</organism>
<keyword evidence="2" id="KW-1185">Reference proteome</keyword>
<accession>A0ABN2EQI8</accession>
<evidence type="ECO:0008006" key="3">
    <source>
        <dbReference type="Google" id="ProtNLM"/>
    </source>
</evidence>
<dbReference type="EMBL" id="BAAAND010000013">
    <property type="protein sequence ID" value="GAA1613231.1"/>
    <property type="molecule type" value="Genomic_DNA"/>
</dbReference>
<dbReference type="Proteomes" id="UP001500190">
    <property type="component" value="Unassembled WGS sequence"/>
</dbReference>
<proteinExistence type="predicted"/>
<protein>
    <recommendedName>
        <fullName evidence="3">DUF4262 domain-containing protein</fullName>
    </recommendedName>
</protein>
<sequence>MDNSPAVAEHRYLLWRIEQTFDREEKAMCNECGDLTDEGYSRWIEENIQTYGWTMNYIPGDGGRNPGFGYTVGLSQYQHPEIIVFESEPCYAYLSLKPLAWAVLEGAEFDEGDDLTAFFPPPHTAELLRFPDSELHLRLANAMYRRPGQPPLPALQLVWPSRVTLIQPVGDGQATDRGVR</sequence>
<evidence type="ECO:0000313" key="1">
    <source>
        <dbReference type="EMBL" id="GAA1613231.1"/>
    </source>
</evidence>
<name>A0ABN2EQI8_9ACTN</name>
<dbReference type="Pfam" id="PF14081">
    <property type="entry name" value="DUF4262"/>
    <property type="match status" value="1"/>
</dbReference>
<evidence type="ECO:0000313" key="2">
    <source>
        <dbReference type="Proteomes" id="UP001500190"/>
    </source>
</evidence>